<feature type="region of interest" description="Disordered" evidence="1">
    <location>
        <begin position="585"/>
        <end position="636"/>
    </location>
</feature>
<dbReference type="Proteomes" id="UP000285146">
    <property type="component" value="Unassembled WGS sequence"/>
</dbReference>
<feature type="compositionally biased region" description="Basic and acidic residues" evidence="1">
    <location>
        <begin position="587"/>
        <end position="597"/>
    </location>
</feature>
<feature type="compositionally biased region" description="Acidic residues" evidence="1">
    <location>
        <begin position="392"/>
        <end position="403"/>
    </location>
</feature>
<dbReference type="AlphaFoldDB" id="A0A423XHK4"/>
<protein>
    <submittedName>
        <fullName evidence="2">Uncharacterized protein</fullName>
    </submittedName>
</protein>
<dbReference type="EMBL" id="LKEB01000007">
    <property type="protein sequence ID" value="ROW15824.1"/>
    <property type="molecule type" value="Genomic_DNA"/>
</dbReference>
<evidence type="ECO:0000313" key="3">
    <source>
        <dbReference type="Proteomes" id="UP000285146"/>
    </source>
</evidence>
<dbReference type="InParanoid" id="A0A423XHK4"/>
<comment type="caution">
    <text evidence="2">The sequence shown here is derived from an EMBL/GenBank/DDBJ whole genome shotgun (WGS) entry which is preliminary data.</text>
</comment>
<dbReference type="OrthoDB" id="5383784at2759"/>
<name>A0A423XHK4_9PEZI</name>
<organism evidence="2 3">
    <name type="scientific">Cytospora leucostoma</name>
    <dbReference type="NCBI Taxonomy" id="1230097"/>
    <lineage>
        <taxon>Eukaryota</taxon>
        <taxon>Fungi</taxon>
        <taxon>Dikarya</taxon>
        <taxon>Ascomycota</taxon>
        <taxon>Pezizomycotina</taxon>
        <taxon>Sordariomycetes</taxon>
        <taxon>Sordariomycetidae</taxon>
        <taxon>Diaporthales</taxon>
        <taxon>Cytosporaceae</taxon>
        <taxon>Cytospora</taxon>
    </lineage>
</organism>
<evidence type="ECO:0000256" key="1">
    <source>
        <dbReference type="SAM" id="MobiDB-lite"/>
    </source>
</evidence>
<feature type="compositionally biased region" description="Polar residues" evidence="1">
    <location>
        <begin position="624"/>
        <end position="636"/>
    </location>
</feature>
<dbReference type="STRING" id="1230097.A0A423XHK4"/>
<sequence length="636" mass="70404">MTVHGPLTSMALGRSPYDDVVMGEGEGDPRAPLQMYDERARPVNPETRRINRDIIRSHNEVMQVIGVVEPEESKEEVVAERLRRIGHAQHDSRLGRRYYAQWRLWELGGVWGFGGIRQRIFLYKEYSHVPFWQPLQYGSQRPWAARLFLDGLPAALAATVLDLPVFVLRTRKSTLLRWACSYVKITLNVWLLLRRSDLLPAPASYFFPNWRFFVPFTDSSAIPPCPLPETLSLRSVTSWLGSVVLGIVPILAVWSVENLIRSLRDALHEEIYDALPHPTSPGQLAPSNHEFLLQHALANAEDPVQSQVQPGTVPHAHTAEAVPVRVPSGVPVEHAQGDGNSWDGPQPNEASANTHADPDAIPAEGSTTPPNGPSGSARRPSTRPQPPRNTEPDDFTDDDEETEVVSATLISFDVENNPENPDPNDSNIPPGVWSAELRPNPGNDSQSVGAGRDGDSPRRPPRIYRTNELTQLPANLAARMFSRRVVSLLFAPLEASATRELAWLWCRTRGLSTTSLWDPTWLWPLTFARGGRLFGFGFDPLAGFSMGTLANLFGVEVLNLLLDFTVWTAISLYSSKFVMSSSEWDDQEKAKEERKQQQEQLEAAAAAGAPNAQADLRTGPSAASRGSNRQGNGSTR</sequence>
<accession>A0A423XHK4</accession>
<keyword evidence="3" id="KW-1185">Reference proteome</keyword>
<feature type="compositionally biased region" description="Low complexity" evidence="1">
    <location>
        <begin position="415"/>
        <end position="430"/>
    </location>
</feature>
<feature type="compositionally biased region" description="Low complexity" evidence="1">
    <location>
        <begin position="598"/>
        <end position="614"/>
    </location>
</feature>
<proteinExistence type="predicted"/>
<reference evidence="2 3" key="1">
    <citation type="submission" date="2015-09" db="EMBL/GenBank/DDBJ databases">
        <title>Host preference determinants of Valsa canker pathogens revealed by comparative genomics.</title>
        <authorList>
            <person name="Yin Z."/>
            <person name="Huang L."/>
        </authorList>
    </citation>
    <scope>NUCLEOTIDE SEQUENCE [LARGE SCALE GENOMIC DNA]</scope>
    <source>
        <strain evidence="2 3">SXYLt</strain>
    </source>
</reference>
<evidence type="ECO:0000313" key="2">
    <source>
        <dbReference type="EMBL" id="ROW15824.1"/>
    </source>
</evidence>
<gene>
    <name evidence="2" type="ORF">VPNG_02454</name>
</gene>
<feature type="region of interest" description="Disordered" evidence="1">
    <location>
        <begin position="329"/>
        <end position="467"/>
    </location>
</feature>